<feature type="transmembrane region" description="Helical" evidence="1">
    <location>
        <begin position="206"/>
        <end position="234"/>
    </location>
</feature>
<dbReference type="EMBL" id="CP032157">
    <property type="protein sequence ID" value="AXY75172.1"/>
    <property type="molecule type" value="Genomic_DNA"/>
</dbReference>
<organism evidence="2 3">
    <name type="scientific">Paraflavitalea soli</name>
    <dbReference type="NCBI Taxonomy" id="2315862"/>
    <lineage>
        <taxon>Bacteria</taxon>
        <taxon>Pseudomonadati</taxon>
        <taxon>Bacteroidota</taxon>
        <taxon>Chitinophagia</taxon>
        <taxon>Chitinophagales</taxon>
        <taxon>Chitinophagaceae</taxon>
        <taxon>Paraflavitalea</taxon>
    </lineage>
</organism>
<keyword evidence="1" id="KW-1133">Transmembrane helix</keyword>
<evidence type="ECO:0000313" key="3">
    <source>
        <dbReference type="Proteomes" id="UP000263900"/>
    </source>
</evidence>
<evidence type="ECO:0000256" key="1">
    <source>
        <dbReference type="SAM" id="Phobius"/>
    </source>
</evidence>
<name>A0A3B7ML21_9BACT</name>
<keyword evidence="1" id="KW-0472">Membrane</keyword>
<evidence type="ECO:0008006" key="4">
    <source>
        <dbReference type="Google" id="ProtNLM"/>
    </source>
</evidence>
<feature type="transmembrane region" description="Helical" evidence="1">
    <location>
        <begin position="159"/>
        <end position="175"/>
    </location>
</feature>
<dbReference type="AlphaFoldDB" id="A0A3B7ML21"/>
<dbReference type="OrthoDB" id="652386at2"/>
<feature type="transmembrane region" description="Helical" evidence="1">
    <location>
        <begin position="35"/>
        <end position="53"/>
    </location>
</feature>
<feature type="transmembrane region" description="Helical" evidence="1">
    <location>
        <begin position="360"/>
        <end position="379"/>
    </location>
</feature>
<dbReference type="Proteomes" id="UP000263900">
    <property type="component" value="Chromosome"/>
</dbReference>
<reference evidence="2 3" key="1">
    <citation type="submission" date="2018-09" db="EMBL/GenBank/DDBJ databases">
        <title>Genome sequencing of strain 6GH32-13.</title>
        <authorList>
            <person name="Weon H.-Y."/>
            <person name="Heo J."/>
            <person name="Kwon S.-W."/>
        </authorList>
    </citation>
    <scope>NUCLEOTIDE SEQUENCE [LARGE SCALE GENOMIC DNA]</scope>
    <source>
        <strain evidence="2 3">5GH32-13</strain>
    </source>
</reference>
<accession>A0A3B7ML21</accession>
<feature type="transmembrane region" description="Helical" evidence="1">
    <location>
        <begin position="326"/>
        <end position="348"/>
    </location>
</feature>
<proteinExistence type="predicted"/>
<gene>
    <name evidence="2" type="ORF">D3H65_14810</name>
</gene>
<evidence type="ECO:0000313" key="2">
    <source>
        <dbReference type="EMBL" id="AXY75172.1"/>
    </source>
</evidence>
<feature type="transmembrane region" description="Helical" evidence="1">
    <location>
        <begin position="246"/>
        <end position="265"/>
    </location>
</feature>
<keyword evidence="1" id="KW-0812">Transmembrane</keyword>
<dbReference type="KEGG" id="pseg:D3H65_14810"/>
<feature type="transmembrane region" description="Helical" evidence="1">
    <location>
        <begin position="391"/>
        <end position="411"/>
    </location>
</feature>
<feature type="transmembrane region" description="Helical" evidence="1">
    <location>
        <begin position="131"/>
        <end position="153"/>
    </location>
</feature>
<keyword evidence="3" id="KW-1185">Reference proteome</keyword>
<sequence>MIFTLLFFLLFTFLIVRLTRHSASGFTKAEVLLSFGFKVLMACAYGYVFLHYYGGDDTWQLNVAGQHEHALLMKDPGEFFWEITPATAWRNANGNGWLAFRLYLADLEYSLIAKSLGIFNILSRGNYYTNAVFFSFFTFWGHYWLFTLLTGLFPQKRKVLLLLIFFFPPVVFWLSGIRADGLLLMFLSLLLLQTWKWLYLAQKKSLVYICLGLAGILILRDVMVLLLLPGLAGWYVAVRYRRSPPVVLGIVYGISILLFFTSAYVPGVPNLPSVVIERQQEFLALKGNTRFALTPLEPGPGSFIKVLPQAVSNTFLRPFLWEARGMLQVMAAVELLLFWGLAVLVLVRGKKGNSSEQSRSLIWVMLCFSLSLYLFIGYVTPFPGAIVRYKIIPELLLLALLVIRIPFNLSWSGRRR</sequence>
<protein>
    <recommendedName>
        <fullName evidence="4">Glycosyltransferase RgtA/B/C/D-like domain-containing protein</fullName>
    </recommendedName>
</protein>
<feature type="transmembrane region" description="Helical" evidence="1">
    <location>
        <begin position="182"/>
        <end position="200"/>
    </location>
</feature>
<dbReference type="RefSeq" id="WP_119051053.1">
    <property type="nucleotide sequence ID" value="NZ_CP032157.1"/>
</dbReference>